<dbReference type="AlphaFoldDB" id="A0A559MFX1"/>
<dbReference type="Pfam" id="PF26616">
    <property type="entry name" value="CorA-like"/>
    <property type="match status" value="1"/>
</dbReference>
<evidence type="ECO:0000256" key="2">
    <source>
        <dbReference type="SAM" id="Phobius"/>
    </source>
</evidence>
<organism evidence="4 5">
    <name type="scientific">Lachnellula willkommii</name>
    <dbReference type="NCBI Taxonomy" id="215461"/>
    <lineage>
        <taxon>Eukaryota</taxon>
        <taxon>Fungi</taxon>
        <taxon>Dikarya</taxon>
        <taxon>Ascomycota</taxon>
        <taxon>Pezizomycotina</taxon>
        <taxon>Leotiomycetes</taxon>
        <taxon>Helotiales</taxon>
        <taxon>Lachnaceae</taxon>
        <taxon>Lachnellula</taxon>
    </lineage>
</organism>
<gene>
    <name evidence="4" type="ORF">LAWI1_G003851</name>
</gene>
<keyword evidence="2" id="KW-1133">Transmembrane helix</keyword>
<dbReference type="EMBL" id="QGML01000442">
    <property type="protein sequence ID" value="TVY91862.1"/>
    <property type="molecule type" value="Genomic_DNA"/>
</dbReference>
<evidence type="ECO:0000313" key="5">
    <source>
        <dbReference type="Proteomes" id="UP000315522"/>
    </source>
</evidence>
<sequence>MMRDTYEPMGVLTLKLLEFQSTCVSNVFQLNGRLQGGSQLYDHDDPRCRFIFIHSPHSRAHLKLSKEMLECTFTHHQVMPAFLDFVFPFGDQENMQDFHFSGFREETRLLASDRALSIPALGRSGRDVRLCYNLKSVESSNSNPKMPWSIRQVAVYHSFDVETGKSFWTVIKGNQLLKNRIEAATVSATSGRGILKSFETTASSFSSALATHLAICDWCDEEWRWYLNDLEERLRNATLNSLAIPMIKRPTPAEEPPRQITKQSSPSVFRQLSNFTKASRKTASSSTWSSNGNLDMEKQKIQLSFPQPSEPVSTPGRPPPPPKLPPGIPGAIHDEKDDDDNGFTFGDLQQVQYLEECANEVFLVLEANVDVLEELRDHYQSTMKDDDFPEDIKSGCKREFVRFEKRLSSITADLRRQRSRTQNFQRLLGERKGLLYGILKHCGIEASNDLATKSQFSAKRMEAMTEQMHQIAQKTKEETVSMRIITLVTLFFLPGTFISVSLLFEYLLTSRLNTKTIMSTDIIHFQTESNANGKIFQLGALELYLAITIPLMAVTFSAWYLVYRWLNRRE</sequence>
<evidence type="ECO:0000259" key="3">
    <source>
        <dbReference type="Pfam" id="PF26616"/>
    </source>
</evidence>
<protein>
    <recommendedName>
        <fullName evidence="3">CorA-like transporter domain-containing protein</fullName>
    </recommendedName>
</protein>
<dbReference type="InterPro" id="IPR058257">
    <property type="entry name" value="CorA-like_dom"/>
</dbReference>
<name>A0A559MFX1_9HELO</name>
<accession>A0A559MFX1</accession>
<feature type="domain" description="CorA-like transporter" evidence="3">
    <location>
        <begin position="18"/>
        <end position="239"/>
    </location>
</feature>
<keyword evidence="2" id="KW-0812">Transmembrane</keyword>
<proteinExistence type="predicted"/>
<evidence type="ECO:0000256" key="1">
    <source>
        <dbReference type="SAM" id="MobiDB-lite"/>
    </source>
</evidence>
<feature type="transmembrane region" description="Helical" evidence="2">
    <location>
        <begin position="484"/>
        <end position="504"/>
    </location>
</feature>
<evidence type="ECO:0000313" key="4">
    <source>
        <dbReference type="EMBL" id="TVY91862.1"/>
    </source>
</evidence>
<feature type="region of interest" description="Disordered" evidence="1">
    <location>
        <begin position="306"/>
        <end position="344"/>
    </location>
</feature>
<feature type="compositionally biased region" description="Pro residues" evidence="1">
    <location>
        <begin position="316"/>
        <end position="328"/>
    </location>
</feature>
<keyword evidence="2" id="KW-0472">Membrane</keyword>
<dbReference type="Proteomes" id="UP000315522">
    <property type="component" value="Unassembled WGS sequence"/>
</dbReference>
<reference evidence="4 5" key="1">
    <citation type="submission" date="2018-05" db="EMBL/GenBank/DDBJ databases">
        <title>Genome sequencing and assembly of the regulated plant pathogen Lachnellula willkommii and related sister species for the development of diagnostic species identification markers.</title>
        <authorList>
            <person name="Giroux E."/>
            <person name="Bilodeau G."/>
        </authorList>
    </citation>
    <scope>NUCLEOTIDE SEQUENCE [LARGE SCALE GENOMIC DNA]</scope>
    <source>
        <strain evidence="4 5">CBS 172.35</strain>
    </source>
</reference>
<comment type="caution">
    <text evidence="4">The sequence shown here is derived from an EMBL/GenBank/DDBJ whole genome shotgun (WGS) entry which is preliminary data.</text>
</comment>
<feature type="transmembrane region" description="Helical" evidence="2">
    <location>
        <begin position="543"/>
        <end position="563"/>
    </location>
</feature>
<keyword evidence="5" id="KW-1185">Reference proteome</keyword>